<keyword evidence="4" id="KW-1185">Reference proteome</keyword>
<dbReference type="STRING" id="2017.SAMN05444320_106151"/>
<feature type="chain" id="PRO_5012454614" evidence="2">
    <location>
        <begin position="25"/>
        <end position="200"/>
    </location>
</feature>
<protein>
    <submittedName>
        <fullName evidence="3">Uncharacterized protein</fullName>
    </submittedName>
</protein>
<proteinExistence type="predicted"/>
<organism evidence="3 4">
    <name type="scientific">Streptoalloteichus hindustanus</name>
    <dbReference type="NCBI Taxonomy" id="2017"/>
    <lineage>
        <taxon>Bacteria</taxon>
        <taxon>Bacillati</taxon>
        <taxon>Actinomycetota</taxon>
        <taxon>Actinomycetes</taxon>
        <taxon>Pseudonocardiales</taxon>
        <taxon>Pseudonocardiaceae</taxon>
        <taxon>Streptoalloteichus</taxon>
    </lineage>
</organism>
<evidence type="ECO:0000256" key="1">
    <source>
        <dbReference type="SAM" id="MobiDB-lite"/>
    </source>
</evidence>
<evidence type="ECO:0000313" key="4">
    <source>
        <dbReference type="Proteomes" id="UP000184501"/>
    </source>
</evidence>
<dbReference type="AlphaFoldDB" id="A0A1M5GJU1"/>
<feature type="region of interest" description="Disordered" evidence="1">
    <location>
        <begin position="24"/>
        <end position="55"/>
    </location>
</feature>
<name>A0A1M5GJU1_STRHI</name>
<keyword evidence="2" id="KW-0732">Signal</keyword>
<gene>
    <name evidence="3" type="ORF">SAMN05444320_106151</name>
</gene>
<evidence type="ECO:0000313" key="3">
    <source>
        <dbReference type="EMBL" id="SHG03989.1"/>
    </source>
</evidence>
<feature type="signal peptide" evidence="2">
    <location>
        <begin position="1"/>
        <end position="24"/>
    </location>
</feature>
<dbReference type="EMBL" id="FQVN01000006">
    <property type="protein sequence ID" value="SHG03989.1"/>
    <property type="molecule type" value="Genomic_DNA"/>
</dbReference>
<reference evidence="3 4" key="1">
    <citation type="submission" date="2016-11" db="EMBL/GenBank/DDBJ databases">
        <authorList>
            <person name="Jaros S."/>
            <person name="Januszkiewicz K."/>
            <person name="Wedrychowicz H."/>
        </authorList>
    </citation>
    <scope>NUCLEOTIDE SEQUENCE [LARGE SCALE GENOMIC DNA]</scope>
    <source>
        <strain evidence="3 4">DSM 44523</strain>
    </source>
</reference>
<evidence type="ECO:0000256" key="2">
    <source>
        <dbReference type="SAM" id="SignalP"/>
    </source>
</evidence>
<dbReference type="RefSeq" id="WP_073485288.1">
    <property type="nucleotide sequence ID" value="NZ_FQVN01000006.1"/>
</dbReference>
<sequence>MFRTFVAALGAALSLSLAPASAVADPPRAPAHQADAPVASDVSGGSGIGSAVGPRRDDVRRQLAAARAATGRFRDLRVALDEGYAPMGQSCLHSPEGGMGRHYIKPEFVGLLDPLRPTILVYDVDPDSKTTRDLVALEWVKWDEDQDVSTDDDRPSLFGVPFDGPFERVEDMPARYDLHAWVWKHNPSGTFARWNPTVTC</sequence>
<accession>A0A1M5GJU1</accession>
<dbReference type="Proteomes" id="UP000184501">
    <property type="component" value="Unassembled WGS sequence"/>
</dbReference>
<dbReference type="OrthoDB" id="2449873at2"/>